<dbReference type="RefSeq" id="WP_379979615.1">
    <property type="nucleotide sequence ID" value="NZ_JBHSFV010000008.1"/>
</dbReference>
<dbReference type="SUPFAM" id="SSF46626">
    <property type="entry name" value="Cytochrome c"/>
    <property type="match status" value="1"/>
</dbReference>
<feature type="chain" id="PRO_5046831554" description="Cytochrome c domain-containing protein" evidence="2">
    <location>
        <begin position="30"/>
        <end position="148"/>
    </location>
</feature>
<accession>A0ABV9HXK6</accession>
<name>A0ABV9HXK6_9FLAO</name>
<evidence type="ECO:0000256" key="2">
    <source>
        <dbReference type="SAM" id="SignalP"/>
    </source>
</evidence>
<evidence type="ECO:0000313" key="3">
    <source>
        <dbReference type="EMBL" id="MFC4634901.1"/>
    </source>
</evidence>
<dbReference type="PROSITE" id="PS51257">
    <property type="entry name" value="PROKAR_LIPOPROTEIN"/>
    <property type="match status" value="1"/>
</dbReference>
<comment type="caution">
    <text evidence="3">The sequence shown here is derived from an EMBL/GenBank/DDBJ whole genome shotgun (WGS) entry which is preliminary data.</text>
</comment>
<dbReference type="Gene3D" id="1.10.760.10">
    <property type="entry name" value="Cytochrome c-like domain"/>
    <property type="match status" value="1"/>
</dbReference>
<keyword evidence="4" id="KW-1185">Reference proteome</keyword>
<dbReference type="Proteomes" id="UP001596043">
    <property type="component" value="Unassembled WGS sequence"/>
</dbReference>
<organism evidence="3 4">
    <name type="scientific">Dokdonia ponticola</name>
    <dbReference type="NCBI Taxonomy" id="2041041"/>
    <lineage>
        <taxon>Bacteria</taxon>
        <taxon>Pseudomonadati</taxon>
        <taxon>Bacteroidota</taxon>
        <taxon>Flavobacteriia</taxon>
        <taxon>Flavobacteriales</taxon>
        <taxon>Flavobacteriaceae</taxon>
        <taxon>Dokdonia</taxon>
    </lineage>
</organism>
<reference evidence="4" key="1">
    <citation type="journal article" date="2019" name="Int. J. Syst. Evol. Microbiol.">
        <title>The Global Catalogue of Microorganisms (GCM) 10K type strain sequencing project: providing services to taxonomists for standard genome sequencing and annotation.</title>
        <authorList>
            <consortium name="The Broad Institute Genomics Platform"/>
            <consortium name="The Broad Institute Genome Sequencing Center for Infectious Disease"/>
            <person name="Wu L."/>
            <person name="Ma J."/>
        </authorList>
    </citation>
    <scope>NUCLEOTIDE SEQUENCE [LARGE SCALE GENOMIC DNA]</scope>
    <source>
        <strain evidence="4">YJ-61-S</strain>
    </source>
</reference>
<sequence>MNTRWKSKKTIKILLGCFLIGIVATTTTSCESNELSELLETETITDDGDTGDGDTDGGDTDGDTTNLVTYQNTAKAILDNACVQCHNATTANGGVRLHNYANASAVANSGRMVARMTNTGNPMPPSGNLPNGIIQDIIDWIDDGTLEN</sequence>
<keyword evidence="2" id="KW-0732">Signal</keyword>
<dbReference type="EMBL" id="JBHSFV010000008">
    <property type="protein sequence ID" value="MFC4634901.1"/>
    <property type="molecule type" value="Genomic_DNA"/>
</dbReference>
<feature type="compositionally biased region" description="Acidic residues" evidence="1">
    <location>
        <begin position="41"/>
        <end position="62"/>
    </location>
</feature>
<evidence type="ECO:0000313" key="4">
    <source>
        <dbReference type="Proteomes" id="UP001596043"/>
    </source>
</evidence>
<feature type="signal peptide" evidence="2">
    <location>
        <begin position="1"/>
        <end position="29"/>
    </location>
</feature>
<protein>
    <recommendedName>
        <fullName evidence="5">Cytochrome c domain-containing protein</fullName>
    </recommendedName>
</protein>
<evidence type="ECO:0000256" key="1">
    <source>
        <dbReference type="SAM" id="MobiDB-lite"/>
    </source>
</evidence>
<proteinExistence type="predicted"/>
<feature type="region of interest" description="Disordered" evidence="1">
    <location>
        <begin position="41"/>
        <end position="64"/>
    </location>
</feature>
<evidence type="ECO:0008006" key="5">
    <source>
        <dbReference type="Google" id="ProtNLM"/>
    </source>
</evidence>
<dbReference type="InterPro" id="IPR036909">
    <property type="entry name" value="Cyt_c-like_dom_sf"/>
</dbReference>
<gene>
    <name evidence="3" type="ORF">ACFO3O_13355</name>
</gene>